<dbReference type="AlphaFoldDB" id="A0ABD2Y9E5"/>
<comment type="function">
    <text evidence="4">Involved in ubiquitination and subsequent proteasomal degradation of target proteins. Together with CUL1, RBX1 and a F-box protein, it forms a SCF E3 ubiquitin ligase complex. The functional specificity of this complex depends on the type of F-box protein. In the SCF complex, it serves as an adapter that links the F-box protein to CUL1.</text>
</comment>
<dbReference type="InterPro" id="IPR011333">
    <property type="entry name" value="SKP1/BTB/POZ_sf"/>
</dbReference>
<evidence type="ECO:0000313" key="7">
    <source>
        <dbReference type="EMBL" id="KAL3504089.1"/>
    </source>
</evidence>
<protein>
    <recommendedName>
        <fullName evidence="4">SKP1-like protein</fullName>
    </recommendedName>
</protein>
<sequence length="157" mass="18025">MASKGNLTLKSCNGKEFIVEEKVAVMSTTIKNMVDVDDSFAQGVIPIIGVDGKILAKLIEYCKEHAEADEDEEVKSEEYLKKFDEKFVDELNLNDLYDLLKASNYLEITKLLNLLCQKVASMIKGKKPEEIRRIFNIKNDFTPEEEEEINRQNPWAF</sequence>
<dbReference type="GO" id="GO:0016567">
    <property type="term" value="P:protein ubiquitination"/>
    <property type="evidence" value="ECO:0007669"/>
    <property type="project" value="UniProtKB-UniRule"/>
</dbReference>
<evidence type="ECO:0000256" key="1">
    <source>
        <dbReference type="ARBA" id="ARBA00004906"/>
    </source>
</evidence>
<evidence type="ECO:0000256" key="4">
    <source>
        <dbReference type="PIRNR" id="PIRNR028729"/>
    </source>
</evidence>
<dbReference type="Gene3D" id="3.30.710.10">
    <property type="entry name" value="Potassium Channel Kv1.1, Chain A"/>
    <property type="match status" value="1"/>
</dbReference>
<evidence type="ECO:0000259" key="6">
    <source>
        <dbReference type="Pfam" id="PF03931"/>
    </source>
</evidence>
<comment type="similarity">
    <text evidence="2 4">Belongs to the SKP1 family.</text>
</comment>
<dbReference type="SUPFAM" id="SSF54695">
    <property type="entry name" value="POZ domain"/>
    <property type="match status" value="1"/>
</dbReference>
<evidence type="ECO:0000256" key="2">
    <source>
        <dbReference type="ARBA" id="ARBA00009993"/>
    </source>
</evidence>
<feature type="domain" description="SKP1 component POZ" evidence="6">
    <location>
        <begin position="7"/>
        <end position="66"/>
    </location>
</feature>
<evidence type="ECO:0000256" key="3">
    <source>
        <dbReference type="ARBA" id="ARBA00022786"/>
    </source>
</evidence>
<keyword evidence="3 4" id="KW-0833">Ubl conjugation pathway</keyword>
<dbReference type="PANTHER" id="PTHR11165">
    <property type="entry name" value="SKP1"/>
    <property type="match status" value="1"/>
</dbReference>
<organism evidence="7 8">
    <name type="scientific">Cinchona calisaya</name>
    <dbReference type="NCBI Taxonomy" id="153742"/>
    <lineage>
        <taxon>Eukaryota</taxon>
        <taxon>Viridiplantae</taxon>
        <taxon>Streptophyta</taxon>
        <taxon>Embryophyta</taxon>
        <taxon>Tracheophyta</taxon>
        <taxon>Spermatophyta</taxon>
        <taxon>Magnoliopsida</taxon>
        <taxon>eudicotyledons</taxon>
        <taxon>Gunneridae</taxon>
        <taxon>Pentapetalae</taxon>
        <taxon>asterids</taxon>
        <taxon>lamiids</taxon>
        <taxon>Gentianales</taxon>
        <taxon>Rubiaceae</taxon>
        <taxon>Cinchonoideae</taxon>
        <taxon>Cinchoneae</taxon>
        <taxon>Cinchona</taxon>
    </lineage>
</organism>
<dbReference type="SMART" id="SM00512">
    <property type="entry name" value="Skp1"/>
    <property type="match status" value="1"/>
</dbReference>
<comment type="caution">
    <text evidence="7">The sequence shown here is derived from an EMBL/GenBank/DDBJ whole genome shotgun (WGS) entry which is preliminary data.</text>
</comment>
<evidence type="ECO:0000313" key="8">
    <source>
        <dbReference type="Proteomes" id="UP001630127"/>
    </source>
</evidence>
<comment type="pathway">
    <text evidence="1 4">Protein modification; protein ubiquitination.</text>
</comment>
<feature type="domain" description="SKP1 component dimerisation" evidence="5">
    <location>
        <begin position="110"/>
        <end position="156"/>
    </location>
</feature>
<dbReference type="InterPro" id="IPR001232">
    <property type="entry name" value="SKP1-like"/>
</dbReference>
<name>A0ABD2Y9E5_9GENT</name>
<dbReference type="Proteomes" id="UP001630127">
    <property type="component" value="Unassembled WGS sequence"/>
</dbReference>
<proteinExistence type="inferred from homology"/>
<reference evidence="7 8" key="1">
    <citation type="submission" date="2024-11" db="EMBL/GenBank/DDBJ databases">
        <title>A near-complete genome assembly of Cinchona calisaya.</title>
        <authorList>
            <person name="Lian D.C."/>
            <person name="Zhao X.W."/>
            <person name="Wei L."/>
        </authorList>
    </citation>
    <scope>NUCLEOTIDE SEQUENCE [LARGE SCALE GENOMIC DNA]</scope>
    <source>
        <tissue evidence="7">Nenye</tissue>
    </source>
</reference>
<dbReference type="PIRSF" id="PIRSF028729">
    <property type="entry name" value="E3_ubiquit_lig_SCF_Skp"/>
    <property type="match status" value="1"/>
</dbReference>
<dbReference type="Pfam" id="PF03931">
    <property type="entry name" value="Skp1_POZ"/>
    <property type="match status" value="1"/>
</dbReference>
<dbReference type="Pfam" id="PF01466">
    <property type="entry name" value="Skp1"/>
    <property type="match status" value="1"/>
</dbReference>
<keyword evidence="8" id="KW-1185">Reference proteome</keyword>
<dbReference type="GO" id="GO:0009867">
    <property type="term" value="P:jasmonic acid mediated signaling pathway"/>
    <property type="evidence" value="ECO:0007669"/>
    <property type="project" value="UniProtKB-ARBA"/>
</dbReference>
<dbReference type="EMBL" id="JBJUIK010000014">
    <property type="protein sequence ID" value="KAL3504089.1"/>
    <property type="molecule type" value="Genomic_DNA"/>
</dbReference>
<accession>A0ABD2Y9E5</accession>
<dbReference type="InterPro" id="IPR036296">
    <property type="entry name" value="SKP1-like_dim_sf"/>
</dbReference>
<dbReference type="InterPro" id="IPR016073">
    <property type="entry name" value="Skp1_comp_POZ"/>
</dbReference>
<dbReference type="FunFam" id="3.30.710.10:FF:000026">
    <property type="entry name" value="E3 ubiquitin ligase complex SCF subunit"/>
    <property type="match status" value="1"/>
</dbReference>
<evidence type="ECO:0000259" key="5">
    <source>
        <dbReference type="Pfam" id="PF01466"/>
    </source>
</evidence>
<comment type="subunit">
    <text evidence="4">Part of a SCF (SKP1-cullin-F-box) protein ligase complex.</text>
</comment>
<dbReference type="SUPFAM" id="SSF81382">
    <property type="entry name" value="Skp1 dimerisation domain-like"/>
    <property type="match status" value="1"/>
</dbReference>
<dbReference type="InterPro" id="IPR016897">
    <property type="entry name" value="SKP1"/>
</dbReference>
<gene>
    <name evidence="7" type="ORF">ACH5RR_033930</name>
</gene>
<dbReference type="InterPro" id="IPR016072">
    <property type="entry name" value="Skp1_comp_dimer"/>
</dbReference>